<dbReference type="SMART" id="SM00829">
    <property type="entry name" value="PKS_ER"/>
    <property type="match status" value="1"/>
</dbReference>
<protein>
    <submittedName>
        <fullName evidence="2">Alcohol dehydrogenase zinc-binding domain protein</fullName>
    </submittedName>
</protein>
<reference evidence="2 3" key="1">
    <citation type="journal article" date="2010" name="Stand. Genomic Sci.">
        <title>Complete genome sequence of Coraliomargarita akajimensis type strain (04OKA010-24).</title>
        <authorList>
            <person name="Mavromatis K."/>
            <person name="Abt B."/>
            <person name="Brambilla E."/>
            <person name="Lapidus A."/>
            <person name="Copeland A."/>
            <person name="Deshpande S."/>
            <person name="Nolan M."/>
            <person name="Lucas S."/>
            <person name="Tice H."/>
            <person name="Cheng J.F."/>
            <person name="Han C."/>
            <person name="Detter J.C."/>
            <person name="Woyke T."/>
            <person name="Goodwin L."/>
            <person name="Pitluck S."/>
            <person name="Held B."/>
            <person name="Brettin T."/>
            <person name="Tapia R."/>
            <person name="Ivanova N."/>
            <person name="Mikhailova N."/>
            <person name="Pati A."/>
            <person name="Liolios K."/>
            <person name="Chen A."/>
            <person name="Palaniappan K."/>
            <person name="Land M."/>
            <person name="Hauser L."/>
            <person name="Chang Y.J."/>
            <person name="Jeffries C.D."/>
            <person name="Rohde M."/>
            <person name="Goker M."/>
            <person name="Bristow J."/>
            <person name="Eisen J.A."/>
            <person name="Markowitz V."/>
            <person name="Hugenholtz P."/>
            <person name="Klenk H.P."/>
            <person name="Kyrpides N.C."/>
        </authorList>
    </citation>
    <scope>NUCLEOTIDE SEQUENCE [LARGE SCALE GENOMIC DNA]</scope>
    <source>
        <strain evidence="3">DSM 45221 / IAM 15411 / JCM 23193 / KCTC 12865</strain>
    </source>
</reference>
<dbReference type="InterPro" id="IPR013149">
    <property type="entry name" value="ADH-like_C"/>
</dbReference>
<accession>D5EPT5</accession>
<dbReference type="EMBL" id="CP001998">
    <property type="protein sequence ID" value="ADE55668.1"/>
    <property type="molecule type" value="Genomic_DNA"/>
</dbReference>
<dbReference type="STRING" id="583355.Caka_2653"/>
<dbReference type="SUPFAM" id="SSF50129">
    <property type="entry name" value="GroES-like"/>
    <property type="match status" value="1"/>
</dbReference>
<dbReference type="Gene3D" id="3.40.50.720">
    <property type="entry name" value="NAD(P)-binding Rossmann-like Domain"/>
    <property type="match status" value="1"/>
</dbReference>
<dbReference type="Pfam" id="PF08240">
    <property type="entry name" value="ADH_N"/>
    <property type="match status" value="1"/>
</dbReference>
<dbReference type="PANTHER" id="PTHR44013:SF1">
    <property type="entry name" value="ZINC-TYPE ALCOHOL DEHYDROGENASE-LIKE PROTEIN C16A3.02C"/>
    <property type="match status" value="1"/>
</dbReference>
<dbReference type="InterPro" id="IPR013154">
    <property type="entry name" value="ADH-like_N"/>
</dbReference>
<evidence type="ECO:0000259" key="1">
    <source>
        <dbReference type="SMART" id="SM00829"/>
    </source>
</evidence>
<keyword evidence="3" id="KW-1185">Reference proteome</keyword>
<dbReference type="InterPro" id="IPR036291">
    <property type="entry name" value="NAD(P)-bd_dom_sf"/>
</dbReference>
<dbReference type="eggNOG" id="COG0604">
    <property type="taxonomic scope" value="Bacteria"/>
</dbReference>
<dbReference type="AlphaFoldDB" id="D5EPT5"/>
<dbReference type="Proteomes" id="UP000000925">
    <property type="component" value="Chromosome"/>
</dbReference>
<evidence type="ECO:0000313" key="2">
    <source>
        <dbReference type="EMBL" id="ADE55668.1"/>
    </source>
</evidence>
<dbReference type="RefSeq" id="WP_013044390.1">
    <property type="nucleotide sequence ID" value="NC_014008.1"/>
</dbReference>
<dbReference type="InterPro" id="IPR020843">
    <property type="entry name" value="ER"/>
</dbReference>
<dbReference type="KEGG" id="caa:Caka_2653"/>
<dbReference type="OrthoDB" id="9792162at2"/>
<dbReference type="HOGENOM" id="CLU_026673_3_3_0"/>
<dbReference type="Pfam" id="PF00107">
    <property type="entry name" value="ADH_zinc_N"/>
    <property type="match status" value="1"/>
</dbReference>
<organism evidence="2 3">
    <name type="scientific">Coraliomargarita akajimensis (strain DSM 45221 / IAM 15411 / JCM 23193 / KCTC 12865 / 04OKA010-24)</name>
    <dbReference type="NCBI Taxonomy" id="583355"/>
    <lineage>
        <taxon>Bacteria</taxon>
        <taxon>Pseudomonadati</taxon>
        <taxon>Verrucomicrobiota</taxon>
        <taxon>Opitutia</taxon>
        <taxon>Puniceicoccales</taxon>
        <taxon>Coraliomargaritaceae</taxon>
        <taxon>Coraliomargarita</taxon>
    </lineage>
</organism>
<feature type="domain" description="Enoyl reductase (ER)" evidence="1">
    <location>
        <begin position="11"/>
        <end position="324"/>
    </location>
</feature>
<dbReference type="InterPro" id="IPR011032">
    <property type="entry name" value="GroES-like_sf"/>
</dbReference>
<dbReference type="InterPro" id="IPR052733">
    <property type="entry name" value="Chloroplast_QOR"/>
</dbReference>
<evidence type="ECO:0000313" key="3">
    <source>
        <dbReference type="Proteomes" id="UP000000925"/>
    </source>
</evidence>
<proteinExistence type="predicted"/>
<name>D5EPT5_CORAD</name>
<dbReference type="Gene3D" id="3.90.180.10">
    <property type="entry name" value="Medium-chain alcohol dehydrogenases, catalytic domain"/>
    <property type="match status" value="1"/>
</dbReference>
<dbReference type="SUPFAM" id="SSF51735">
    <property type="entry name" value="NAD(P)-binding Rossmann-fold domains"/>
    <property type="match status" value="1"/>
</dbReference>
<sequence length="327" mass="34998">MRALCYDPRSGSFALRQIEQPRPEVGEVLIRVAACGLNPVDAKIAQWQGLVPRMHADWVPGLDVAGEIVELGAAVERWQIGDRVLCHGNMFRSHGGLAEYSVQVADSLVAAPETDATVAAAAPCAGWTAWRALVDRLNIAKRSSILIAGGSGGVGGFAVQIAAHFNVTRIIATCSAANREYVASLGATDVLDYCREDVVARVRELTGGQGVDCGLDTVGGRNDQLVADSLRFEGNMVELVQLVRPEAYRDAFMRGLGLHQLSLGSGHRNGPEAKEALVRAGRQFSELLEAGILRVPRIQVISLEEAGDALVQMLEQRTVGKIVVKLS</sequence>
<dbReference type="PANTHER" id="PTHR44013">
    <property type="entry name" value="ZINC-TYPE ALCOHOL DEHYDROGENASE-LIKE PROTEIN C16A3.02C"/>
    <property type="match status" value="1"/>
</dbReference>
<dbReference type="GO" id="GO:0016491">
    <property type="term" value="F:oxidoreductase activity"/>
    <property type="evidence" value="ECO:0007669"/>
    <property type="project" value="InterPro"/>
</dbReference>
<gene>
    <name evidence="2" type="ordered locus">Caka_2653</name>
</gene>